<name>A0A370WSR1_9GAMM</name>
<protein>
    <submittedName>
        <fullName evidence="1">Uncharacterized protein</fullName>
    </submittedName>
</protein>
<evidence type="ECO:0000313" key="2">
    <source>
        <dbReference type="Proteomes" id="UP000254258"/>
    </source>
</evidence>
<dbReference type="EMBL" id="QRBE01000016">
    <property type="protein sequence ID" value="RDS79160.1"/>
    <property type="molecule type" value="Genomic_DNA"/>
</dbReference>
<reference evidence="1 2" key="1">
    <citation type="submission" date="2018-07" db="EMBL/GenBank/DDBJ databases">
        <title>Dyella monticola sp. nov. and Dyella psychrodurans sp. nov. isolated from monsoon evergreen broad-leaved forest soil of Dinghu Mountain, China.</title>
        <authorList>
            <person name="Gao Z."/>
            <person name="Qiu L."/>
        </authorList>
    </citation>
    <scope>NUCLEOTIDE SEQUENCE [LARGE SCALE GENOMIC DNA]</scope>
    <source>
        <strain evidence="1 2">4G-K06</strain>
    </source>
</reference>
<dbReference type="Proteomes" id="UP000254258">
    <property type="component" value="Unassembled WGS sequence"/>
</dbReference>
<evidence type="ECO:0000313" key="1">
    <source>
        <dbReference type="EMBL" id="RDS79160.1"/>
    </source>
</evidence>
<gene>
    <name evidence="1" type="ORF">DWU98_19340</name>
</gene>
<dbReference type="AlphaFoldDB" id="A0A370WSR1"/>
<keyword evidence="2" id="KW-1185">Reference proteome</keyword>
<accession>A0A370WSR1</accession>
<comment type="caution">
    <text evidence="1">The sequence shown here is derived from an EMBL/GenBank/DDBJ whole genome shotgun (WGS) entry which is preliminary data.</text>
</comment>
<sequence length="65" mass="7895">MLFPELFGRKGYNIYNIRNIYFQYVFSYMRDSHRWVTSAPRMYGVARFVYRKNLSEIGDVDVVML</sequence>
<proteinExistence type="predicted"/>
<organism evidence="1 2">
    <name type="scientific">Dyella monticola</name>
    <dbReference type="NCBI Taxonomy" id="1927958"/>
    <lineage>
        <taxon>Bacteria</taxon>
        <taxon>Pseudomonadati</taxon>
        <taxon>Pseudomonadota</taxon>
        <taxon>Gammaproteobacteria</taxon>
        <taxon>Lysobacterales</taxon>
        <taxon>Rhodanobacteraceae</taxon>
        <taxon>Dyella</taxon>
    </lineage>
</organism>